<feature type="transmembrane region" description="Helical" evidence="6">
    <location>
        <begin position="65"/>
        <end position="91"/>
    </location>
</feature>
<gene>
    <name evidence="8" type="ORF">GH808_14050</name>
</gene>
<feature type="transmembrane region" description="Helical" evidence="6">
    <location>
        <begin position="97"/>
        <end position="117"/>
    </location>
</feature>
<evidence type="ECO:0000259" key="7">
    <source>
        <dbReference type="Pfam" id="PF02683"/>
    </source>
</evidence>
<evidence type="ECO:0000256" key="1">
    <source>
        <dbReference type="ARBA" id="ARBA00004141"/>
    </source>
</evidence>
<feature type="transmembrane region" description="Helical" evidence="6">
    <location>
        <begin position="138"/>
        <end position="163"/>
    </location>
</feature>
<dbReference type="PANTHER" id="PTHR31272">
    <property type="entry name" value="CYTOCHROME C-TYPE BIOGENESIS PROTEIN HI_1454-RELATED"/>
    <property type="match status" value="1"/>
</dbReference>
<keyword evidence="9" id="KW-1185">Reference proteome</keyword>
<comment type="similarity">
    <text evidence="2">Belongs to the DsbD family.</text>
</comment>
<dbReference type="Pfam" id="PF02683">
    <property type="entry name" value="DsbD_TM"/>
    <property type="match status" value="1"/>
</dbReference>
<reference evidence="8 9" key="1">
    <citation type="journal article" date="2020" name="mSystems">
        <title>Defining Genomic and Predicted Metabolic Features of the Acetobacterium Genus.</title>
        <authorList>
            <person name="Ross D.E."/>
            <person name="Marshall C.W."/>
            <person name="Gulliver D."/>
            <person name="May H.D."/>
            <person name="Norman R.S."/>
        </authorList>
    </citation>
    <scope>NUCLEOTIDE SEQUENCE [LARGE SCALE GENOMIC DNA]</scope>
    <source>
        <strain evidence="8 9">DSM 8238</strain>
    </source>
</reference>
<evidence type="ECO:0000256" key="6">
    <source>
        <dbReference type="SAM" id="Phobius"/>
    </source>
</evidence>
<keyword evidence="4 6" id="KW-1133">Transmembrane helix</keyword>
<evidence type="ECO:0000256" key="5">
    <source>
        <dbReference type="ARBA" id="ARBA00023136"/>
    </source>
</evidence>
<dbReference type="PANTHER" id="PTHR31272:SF6">
    <property type="entry name" value="CYTOCHROME C-TYPE BIOGENESIS CCDA-LIKE CHLOROPLASTIC PROTEIN"/>
    <property type="match status" value="1"/>
</dbReference>
<evidence type="ECO:0000313" key="8">
    <source>
        <dbReference type="EMBL" id="MBC3805536.1"/>
    </source>
</evidence>
<comment type="subcellular location">
    <subcellularLocation>
        <location evidence="1">Membrane</location>
        <topology evidence="1">Multi-pass membrane protein</topology>
    </subcellularLocation>
</comment>
<evidence type="ECO:0000256" key="3">
    <source>
        <dbReference type="ARBA" id="ARBA00022692"/>
    </source>
</evidence>
<name>A0ABR6WY79_9FIRM</name>
<dbReference type="Proteomes" id="UP000603234">
    <property type="component" value="Unassembled WGS sequence"/>
</dbReference>
<sequence>MEVLINEWLAGLSVLIAANIWLAPLFALIAGVLTAFTPCSLSSVPLVIGYVGGTAQRETKKAFKLSLVFSLGMAVTFTSLGVLASLLGQLMQGTGTWWYILLGTLMVLMALQTWEVFNFIPATNALSKSTKRGYIGAFLAGILGGLFSSPCATPVLIVLLAMVANQGNLIWGILLLLLYSLGHSILVLAAGTSIGFIQKLSASDQYGKASTVLKIIMGAVILILAFYMFYLGF</sequence>
<feature type="transmembrane region" description="Helical" evidence="6">
    <location>
        <begin position="20"/>
        <end position="53"/>
    </location>
</feature>
<accession>A0ABR6WY79</accession>
<feature type="transmembrane region" description="Helical" evidence="6">
    <location>
        <begin position="169"/>
        <end position="190"/>
    </location>
</feature>
<comment type="caution">
    <text evidence="8">The sequence shown here is derived from an EMBL/GenBank/DDBJ whole genome shotgun (WGS) entry which is preliminary data.</text>
</comment>
<dbReference type="InterPro" id="IPR051790">
    <property type="entry name" value="Cytochrome_c-biogenesis_DsbD"/>
</dbReference>
<proteinExistence type="inferred from homology"/>
<evidence type="ECO:0000313" key="9">
    <source>
        <dbReference type="Proteomes" id="UP000603234"/>
    </source>
</evidence>
<dbReference type="RefSeq" id="WP_186843423.1">
    <property type="nucleotide sequence ID" value="NZ_WJBC01000034.1"/>
</dbReference>
<feature type="transmembrane region" description="Helical" evidence="6">
    <location>
        <begin position="211"/>
        <end position="230"/>
    </location>
</feature>
<organism evidence="8 9">
    <name type="scientific">Acetobacterium fimetarium</name>
    <dbReference type="NCBI Taxonomy" id="52691"/>
    <lineage>
        <taxon>Bacteria</taxon>
        <taxon>Bacillati</taxon>
        <taxon>Bacillota</taxon>
        <taxon>Clostridia</taxon>
        <taxon>Eubacteriales</taxon>
        <taxon>Eubacteriaceae</taxon>
        <taxon>Acetobacterium</taxon>
    </lineage>
</organism>
<dbReference type="InterPro" id="IPR003834">
    <property type="entry name" value="Cyt_c_assmbl_TM_dom"/>
</dbReference>
<evidence type="ECO:0000256" key="4">
    <source>
        <dbReference type="ARBA" id="ARBA00022989"/>
    </source>
</evidence>
<evidence type="ECO:0000256" key="2">
    <source>
        <dbReference type="ARBA" id="ARBA00006143"/>
    </source>
</evidence>
<dbReference type="EMBL" id="WJBC01000034">
    <property type="protein sequence ID" value="MBC3805536.1"/>
    <property type="molecule type" value="Genomic_DNA"/>
</dbReference>
<keyword evidence="3 6" id="KW-0812">Transmembrane</keyword>
<feature type="domain" description="Cytochrome C biogenesis protein transmembrane" evidence="7">
    <location>
        <begin position="21"/>
        <end position="228"/>
    </location>
</feature>
<protein>
    <submittedName>
        <fullName evidence="8">Cytochrome c biogenesis protein CcdA</fullName>
    </submittedName>
</protein>
<keyword evidence="5 6" id="KW-0472">Membrane</keyword>